<dbReference type="GeneID" id="40079029"/>
<evidence type="ECO:0000313" key="1">
    <source>
        <dbReference type="EMBL" id="ALY08758.1"/>
    </source>
</evidence>
<evidence type="ECO:0000313" key="2">
    <source>
        <dbReference type="Proteomes" id="UP000222527"/>
    </source>
</evidence>
<dbReference type="KEGG" id="vg:40079029"/>
<dbReference type="OrthoDB" id="32414at10239"/>
<keyword evidence="2" id="KW-1185">Reference proteome</keyword>
<dbReference type="RefSeq" id="YP_009603163.1">
    <property type="nucleotide sequence ID" value="NC_041948.1"/>
</dbReference>
<organism evidence="1 2">
    <name type="scientific">Arthrobacter phage Circum</name>
    <dbReference type="NCBI Taxonomy" id="1772295"/>
    <lineage>
        <taxon>Viruses</taxon>
        <taxon>Duplodnaviria</taxon>
        <taxon>Heunggongvirae</taxon>
        <taxon>Uroviricota</taxon>
        <taxon>Caudoviricetes</taxon>
        <taxon>Mudcatvirus</taxon>
        <taxon>Mudcatvirus circum</taxon>
    </lineage>
</organism>
<gene>
    <name evidence="1" type="primary">74</name>
    <name evidence="1" type="ORF">CIRCUM_74</name>
</gene>
<dbReference type="EMBL" id="KU160642">
    <property type="protein sequence ID" value="ALY08758.1"/>
    <property type="molecule type" value="Genomic_DNA"/>
</dbReference>
<reference evidence="1 2" key="1">
    <citation type="submission" date="2015-11" db="EMBL/GenBank/DDBJ databases">
        <authorList>
            <person name="Aziz R.M."/>
            <person name="Carl E.L."/>
            <person name="Farooq M.A."/>
            <person name="Gal B."/>
            <person name="Garcia Martinez K."/>
            <person name="Mathew K.J."/>
            <person name="Obando D.J."/>
            <person name="Robinson K.M."/>
            <person name="Robinson M.D."/>
            <person name="Sanders L.M."/>
            <person name="Silva M.P."/>
            <person name="Tasnim L."/>
            <person name="Vo M."/>
            <person name="Vo Q.D."/>
            <person name="Simon S.E."/>
            <person name="Hughes L.E."/>
            <person name="Benjamin R.C."/>
            <person name="Bradley K.W."/>
            <person name="Asai D.J."/>
            <person name="Bowman C.A."/>
            <person name="Russell D.A."/>
            <person name="Pope W.H."/>
            <person name="Jacobs-Sera D."/>
            <person name="Hendrix R.W."/>
            <person name="Hatfull G.F."/>
        </authorList>
    </citation>
    <scope>NUCLEOTIDE SEQUENCE [LARGE SCALE GENOMIC DNA]</scope>
</reference>
<proteinExistence type="predicted"/>
<accession>A0A0U4ID98</accession>
<dbReference type="Proteomes" id="UP000222527">
    <property type="component" value="Segment"/>
</dbReference>
<sequence>METKSGETTEQQVTKQYTYKPLPVTAIQLDEENLWVVAAWTNSRIVRLGTKQDAMEVYEGLDLKTASGMKRVNFGDYIMYDSQQEKFYRISKEVFEATFDEVV</sequence>
<protein>
    <submittedName>
        <fullName evidence="1">Uncharacterized protein</fullName>
    </submittedName>
</protein>
<name>A0A0U4ID98_9CAUD</name>